<dbReference type="AlphaFoldDB" id="A0A1S1HC09"/>
<dbReference type="Gene3D" id="3.40.630.30">
    <property type="match status" value="1"/>
</dbReference>
<dbReference type="InterPro" id="IPR016181">
    <property type="entry name" value="Acyl_CoA_acyltransferase"/>
</dbReference>
<evidence type="ECO:0000313" key="4">
    <source>
        <dbReference type="EMBL" id="OHT19677.1"/>
    </source>
</evidence>
<dbReference type="GO" id="GO:0016747">
    <property type="term" value="F:acyltransferase activity, transferring groups other than amino-acyl groups"/>
    <property type="evidence" value="ECO:0007669"/>
    <property type="project" value="InterPro"/>
</dbReference>
<dbReference type="PANTHER" id="PTHR43877:SF2">
    <property type="entry name" value="AMINOALKYLPHOSPHONATE N-ACETYLTRANSFERASE-RELATED"/>
    <property type="match status" value="1"/>
</dbReference>
<keyword evidence="2" id="KW-0012">Acyltransferase</keyword>
<evidence type="ECO:0000259" key="3">
    <source>
        <dbReference type="PROSITE" id="PS51186"/>
    </source>
</evidence>
<dbReference type="PROSITE" id="PS51186">
    <property type="entry name" value="GNAT"/>
    <property type="match status" value="1"/>
</dbReference>
<dbReference type="RefSeq" id="WP_191225164.1">
    <property type="nucleotide sequence ID" value="NZ_MIPT01000001.1"/>
</dbReference>
<gene>
    <name evidence="4" type="ORF">BHE75_01665</name>
</gene>
<dbReference type="SUPFAM" id="SSF55729">
    <property type="entry name" value="Acyl-CoA N-acyltransferases (Nat)"/>
    <property type="match status" value="1"/>
</dbReference>
<dbReference type="InterPro" id="IPR050832">
    <property type="entry name" value="Bact_Acetyltransf"/>
</dbReference>
<dbReference type="CDD" id="cd04301">
    <property type="entry name" value="NAT_SF"/>
    <property type="match status" value="1"/>
</dbReference>
<comment type="caution">
    <text evidence="4">The sequence shown here is derived from an EMBL/GenBank/DDBJ whole genome shotgun (WGS) entry which is preliminary data.</text>
</comment>
<dbReference type="EMBL" id="MIPT01000001">
    <property type="protein sequence ID" value="OHT19677.1"/>
    <property type="molecule type" value="Genomic_DNA"/>
</dbReference>
<reference evidence="4 5" key="1">
    <citation type="submission" date="2016-09" db="EMBL/GenBank/DDBJ databases">
        <title>Metabolic pathway, cell adaptation mechanisms and a novel monoxygenase revealed through proteogenomic-transcription analysis of a Sphingomonas haloaromaticamans strain degrading the fungicide ortho-phenylphenol.</title>
        <authorList>
            <person name="Perruchon C."/>
            <person name="Papadopoulou E.S."/>
            <person name="Rousidou C."/>
            <person name="Vasileiadis S."/>
            <person name="Tanou G."/>
            <person name="Amoutzias G."/>
            <person name="Molassiotis A."/>
            <person name="Karpouzas D.G."/>
        </authorList>
    </citation>
    <scope>NUCLEOTIDE SEQUENCE [LARGE SCALE GENOMIC DNA]</scope>
    <source>
        <strain evidence="4 5">P3</strain>
    </source>
</reference>
<dbReference type="Proteomes" id="UP000179467">
    <property type="component" value="Unassembled WGS sequence"/>
</dbReference>
<accession>A0A1S1HC09</accession>
<feature type="domain" description="N-acetyltransferase" evidence="3">
    <location>
        <begin position="7"/>
        <end position="172"/>
    </location>
</feature>
<evidence type="ECO:0000256" key="1">
    <source>
        <dbReference type="ARBA" id="ARBA00022679"/>
    </source>
</evidence>
<dbReference type="Pfam" id="PF00583">
    <property type="entry name" value="Acetyltransf_1"/>
    <property type="match status" value="1"/>
</dbReference>
<keyword evidence="1 4" id="KW-0808">Transferase</keyword>
<evidence type="ECO:0000313" key="5">
    <source>
        <dbReference type="Proteomes" id="UP000179467"/>
    </source>
</evidence>
<sequence>MIDLSLLTIRPARPDDLAMLHPVIERAYRGDAARGGWTHEADLLEGERTDRATLEAILAAPGERLLVAEAGGAMLGCVQITDKGDGTAYLGLLCVDPLRQAGGLGKRLMAEAEAQARALFGVARIEMTVIDSRAELIAFYERRGYRVTGETRPFPVAVEPPLRFAVLVKPLDGE</sequence>
<organism evidence="4 5">
    <name type="scientific">Edaphosphingomonas haloaromaticamans</name>
    <dbReference type="NCBI Taxonomy" id="653954"/>
    <lineage>
        <taxon>Bacteria</taxon>
        <taxon>Pseudomonadati</taxon>
        <taxon>Pseudomonadota</taxon>
        <taxon>Alphaproteobacteria</taxon>
        <taxon>Sphingomonadales</taxon>
        <taxon>Rhizorhabdaceae</taxon>
        <taxon>Edaphosphingomonas</taxon>
    </lineage>
</organism>
<proteinExistence type="predicted"/>
<dbReference type="InterPro" id="IPR000182">
    <property type="entry name" value="GNAT_dom"/>
</dbReference>
<dbReference type="PANTHER" id="PTHR43877">
    <property type="entry name" value="AMINOALKYLPHOSPHONATE N-ACETYLTRANSFERASE-RELATED-RELATED"/>
    <property type="match status" value="1"/>
</dbReference>
<name>A0A1S1HC09_9SPHN</name>
<protein>
    <submittedName>
        <fullName evidence="4">Putative acetyltransferase</fullName>
    </submittedName>
</protein>
<evidence type="ECO:0000256" key="2">
    <source>
        <dbReference type="ARBA" id="ARBA00023315"/>
    </source>
</evidence>
<keyword evidence="5" id="KW-1185">Reference proteome</keyword>